<dbReference type="Pfam" id="PF13499">
    <property type="entry name" value="EF-hand_7"/>
    <property type="match status" value="2"/>
</dbReference>
<dbReference type="PROSITE" id="PS50222">
    <property type="entry name" value="EF_HAND_2"/>
    <property type="match status" value="3"/>
</dbReference>
<dbReference type="FunFam" id="1.10.238.10:FF:000527">
    <property type="entry name" value="Calmodulin-3"/>
    <property type="match status" value="1"/>
</dbReference>
<organism evidence="4 5">
    <name type="scientific">Tricholomella constricta</name>
    <dbReference type="NCBI Taxonomy" id="117010"/>
    <lineage>
        <taxon>Eukaryota</taxon>
        <taxon>Fungi</taxon>
        <taxon>Dikarya</taxon>
        <taxon>Basidiomycota</taxon>
        <taxon>Agaricomycotina</taxon>
        <taxon>Agaricomycetes</taxon>
        <taxon>Agaricomycetidae</taxon>
        <taxon>Agaricales</taxon>
        <taxon>Tricholomatineae</taxon>
        <taxon>Lyophyllaceae</taxon>
        <taxon>Tricholomella</taxon>
    </lineage>
</organism>
<dbReference type="PROSITE" id="PS00018">
    <property type="entry name" value="EF_HAND_1"/>
    <property type="match status" value="3"/>
</dbReference>
<dbReference type="AlphaFoldDB" id="A0A8H5HEA3"/>
<evidence type="ECO:0000259" key="3">
    <source>
        <dbReference type="PROSITE" id="PS50222"/>
    </source>
</evidence>
<comment type="caution">
    <text evidence="4">The sequence shown here is derived from an EMBL/GenBank/DDBJ whole genome shotgun (WGS) entry which is preliminary data.</text>
</comment>
<evidence type="ECO:0000313" key="4">
    <source>
        <dbReference type="EMBL" id="KAF5381764.1"/>
    </source>
</evidence>
<dbReference type="InterPro" id="IPR050230">
    <property type="entry name" value="CALM/Myosin/TropC-like"/>
</dbReference>
<dbReference type="InterPro" id="IPR018247">
    <property type="entry name" value="EF_Hand_1_Ca_BS"/>
</dbReference>
<proteinExistence type="predicted"/>
<dbReference type="SMART" id="SM00054">
    <property type="entry name" value="EFh"/>
    <property type="match status" value="4"/>
</dbReference>
<dbReference type="SUPFAM" id="SSF47473">
    <property type="entry name" value="EF-hand"/>
    <property type="match status" value="1"/>
</dbReference>
<dbReference type="CDD" id="cd00051">
    <property type="entry name" value="EFh"/>
    <property type="match status" value="1"/>
</dbReference>
<dbReference type="EMBL" id="JAACJP010000010">
    <property type="protein sequence ID" value="KAF5381764.1"/>
    <property type="molecule type" value="Genomic_DNA"/>
</dbReference>
<gene>
    <name evidence="4" type="ORF">D9615_005418</name>
</gene>
<protein>
    <recommendedName>
        <fullName evidence="3">EF-hand domain-containing protein</fullName>
    </recommendedName>
</protein>
<dbReference type="PANTHER" id="PTHR23048:SF0">
    <property type="entry name" value="CALMODULIN LIKE 3"/>
    <property type="match status" value="1"/>
</dbReference>
<evidence type="ECO:0000256" key="1">
    <source>
        <dbReference type="ARBA" id="ARBA00022737"/>
    </source>
</evidence>
<dbReference type="OrthoDB" id="26525at2759"/>
<dbReference type="Gene3D" id="1.10.238.10">
    <property type="entry name" value="EF-hand"/>
    <property type="match status" value="2"/>
</dbReference>
<dbReference type="InterPro" id="IPR011992">
    <property type="entry name" value="EF-hand-dom_pair"/>
</dbReference>
<dbReference type="GO" id="GO:0005509">
    <property type="term" value="F:calcium ion binding"/>
    <property type="evidence" value="ECO:0007669"/>
    <property type="project" value="InterPro"/>
</dbReference>
<dbReference type="PANTHER" id="PTHR23048">
    <property type="entry name" value="MYOSIN LIGHT CHAIN 1, 3"/>
    <property type="match status" value="1"/>
</dbReference>
<evidence type="ECO:0000256" key="2">
    <source>
        <dbReference type="ARBA" id="ARBA00022837"/>
    </source>
</evidence>
<dbReference type="InterPro" id="IPR002048">
    <property type="entry name" value="EF_hand_dom"/>
</dbReference>
<accession>A0A8H5HEA3</accession>
<feature type="domain" description="EF-hand" evidence="3">
    <location>
        <begin position="87"/>
        <end position="122"/>
    </location>
</feature>
<dbReference type="GO" id="GO:0016460">
    <property type="term" value="C:myosin II complex"/>
    <property type="evidence" value="ECO:0007669"/>
    <property type="project" value="TreeGrafter"/>
</dbReference>
<name>A0A8H5HEA3_9AGAR</name>
<keyword evidence="1" id="KW-0677">Repeat</keyword>
<evidence type="ECO:0000313" key="5">
    <source>
        <dbReference type="Proteomes" id="UP000565441"/>
    </source>
</evidence>
<feature type="domain" description="EF-hand" evidence="3">
    <location>
        <begin position="46"/>
        <end position="81"/>
    </location>
</feature>
<feature type="domain" description="EF-hand" evidence="3">
    <location>
        <begin position="10"/>
        <end position="45"/>
    </location>
</feature>
<keyword evidence="2" id="KW-0106">Calcium</keyword>
<reference evidence="4 5" key="1">
    <citation type="journal article" date="2020" name="ISME J.">
        <title>Uncovering the hidden diversity of litter-decomposition mechanisms in mushroom-forming fungi.</title>
        <authorList>
            <person name="Floudas D."/>
            <person name="Bentzer J."/>
            <person name="Ahren D."/>
            <person name="Johansson T."/>
            <person name="Persson P."/>
            <person name="Tunlid A."/>
        </authorList>
    </citation>
    <scope>NUCLEOTIDE SEQUENCE [LARGE SCALE GENOMIC DNA]</scope>
    <source>
        <strain evidence="4 5">CBS 661.87</strain>
    </source>
</reference>
<sequence length="159" mass="17466">MANQIHLTPDQIEDFKEAFALFDKDNDGTITPDELGTIMRQLGKSPTDAELRSMIREVDVDHNGRIDFGEFLGMMALGPKAIQGVDDDDKEMELAFRVFDKDGSGMISEEELRGVMRSLNVNLTDRELGAMMEAADQNGDGEVSLAGELLVALAAFILI</sequence>
<keyword evidence="5" id="KW-1185">Reference proteome</keyword>
<dbReference type="Proteomes" id="UP000565441">
    <property type="component" value="Unassembled WGS sequence"/>
</dbReference>